<dbReference type="AlphaFoldDB" id="A0A656A8E9"/>
<evidence type="ECO:0000313" key="2">
    <source>
        <dbReference type="Proteomes" id="UP000041770"/>
    </source>
</evidence>
<name>A0A656A8E9_VIBCL</name>
<dbReference type="EMBL" id="CWQY01000022">
    <property type="protein sequence ID" value="CSD01109.1"/>
    <property type="molecule type" value="Genomic_DNA"/>
</dbReference>
<protein>
    <submittedName>
        <fullName evidence="1">Uncharacterized protein</fullName>
    </submittedName>
</protein>
<sequence length="89" mass="10541">MEFVHHLFSDVLLRKGFELCSHIIFHLRGRVFRKISRHHGHVNTRQHVQQVNFGIGMLSMPDSKLHRFVGKALFIQINRNKNMFIHDAL</sequence>
<gene>
    <name evidence="1" type="ORF">ERS013200_02880</name>
</gene>
<organism evidence="1 2">
    <name type="scientific">Vibrio cholerae</name>
    <dbReference type="NCBI Taxonomy" id="666"/>
    <lineage>
        <taxon>Bacteria</taxon>
        <taxon>Pseudomonadati</taxon>
        <taxon>Pseudomonadota</taxon>
        <taxon>Gammaproteobacteria</taxon>
        <taxon>Vibrionales</taxon>
        <taxon>Vibrionaceae</taxon>
        <taxon>Vibrio</taxon>
    </lineage>
</organism>
<accession>A0A656A8E9</accession>
<evidence type="ECO:0000313" key="1">
    <source>
        <dbReference type="EMBL" id="CSD01109.1"/>
    </source>
</evidence>
<dbReference type="Proteomes" id="UP000041770">
    <property type="component" value="Unassembled WGS sequence"/>
</dbReference>
<reference evidence="1 2" key="1">
    <citation type="submission" date="2015-07" db="EMBL/GenBank/DDBJ databases">
        <authorList>
            <consortium name="Pathogen Informatics"/>
        </authorList>
    </citation>
    <scope>NUCLEOTIDE SEQUENCE [LARGE SCALE GENOMIC DNA]</scope>
    <source>
        <strain evidence="1 2">A316</strain>
    </source>
</reference>
<proteinExistence type="predicted"/>